<sequence>MYENSRMYLARIFNSLNASAQEQVMTELLELNEKTKGYGLVLTPQDIERMLAARSQILYGYGRVELSIEVTKELIDLFSESSFIQQESYADTLNELHEIFYYLKNETEDRISDRKLLHRMKEVFEDDCEGSLDLLKSRLEEYAEEFRRQLQKHEFLLEGEDDDWDQNI</sequence>
<evidence type="ECO:0000313" key="2">
    <source>
        <dbReference type="Proteomes" id="UP001154322"/>
    </source>
</evidence>
<gene>
    <name evidence="1" type="ORF">WJ0W_004442</name>
</gene>
<protein>
    <submittedName>
        <fullName evidence="1">DUF6323 family protein</fullName>
    </submittedName>
</protein>
<accession>A0ABM9G5T7</accession>
<proteinExistence type="predicted"/>
<dbReference type="EMBL" id="CALYLO010000006">
    <property type="protein sequence ID" value="CAH8247208.1"/>
    <property type="molecule type" value="Genomic_DNA"/>
</dbReference>
<name>A0ABM9G5T7_9BACL</name>
<reference evidence="1" key="1">
    <citation type="submission" date="2022-06" db="EMBL/GenBank/DDBJ databases">
        <authorList>
            <person name="Dietemann V."/>
            <person name="Ory F."/>
            <person name="Dainat B."/>
            <person name="Oberhansli S."/>
        </authorList>
    </citation>
    <scope>NUCLEOTIDE SEQUENCE</scope>
    <source>
        <strain evidence="1">Ena-SAMPLE-TAB-26-04-2022-14:26:32:270-5432</strain>
    </source>
</reference>
<dbReference type="Proteomes" id="UP001154322">
    <property type="component" value="Unassembled WGS sequence"/>
</dbReference>
<dbReference type="InterPro" id="IPR046286">
    <property type="entry name" value="DUF6323"/>
</dbReference>
<dbReference type="Pfam" id="PF19848">
    <property type="entry name" value="DUF6323"/>
    <property type="match status" value="1"/>
</dbReference>
<comment type="caution">
    <text evidence="1">The sequence shown here is derived from an EMBL/GenBank/DDBJ whole genome shotgun (WGS) entry which is preliminary data.</text>
</comment>
<evidence type="ECO:0000313" key="1">
    <source>
        <dbReference type="EMBL" id="CAH8247208.1"/>
    </source>
</evidence>
<keyword evidence="2" id="KW-1185">Reference proteome</keyword>
<dbReference type="RefSeq" id="WP_249725079.1">
    <property type="nucleotide sequence ID" value="NZ_AP031286.1"/>
</dbReference>
<organism evidence="1 2">
    <name type="scientific">Paenibacillus melissococcoides</name>
    <dbReference type="NCBI Taxonomy" id="2912268"/>
    <lineage>
        <taxon>Bacteria</taxon>
        <taxon>Bacillati</taxon>
        <taxon>Bacillota</taxon>
        <taxon>Bacilli</taxon>
        <taxon>Bacillales</taxon>
        <taxon>Paenibacillaceae</taxon>
        <taxon>Paenibacillus</taxon>
    </lineage>
</organism>